<comment type="subunit">
    <text evidence="7">Part of the nuclear pore complex (NPC).</text>
</comment>
<comment type="subcellular location">
    <subcellularLocation>
        <location evidence="7">Nucleus</location>
        <location evidence="7">Nuclear pore complex</location>
    </subcellularLocation>
    <subcellularLocation>
        <location evidence="7">Nucleus membrane</location>
    </subcellularLocation>
</comment>
<dbReference type="OrthoDB" id="3098at2759"/>
<dbReference type="PANTHER" id="PTHR13003">
    <property type="entry name" value="NUP107-RELATED"/>
    <property type="match status" value="1"/>
</dbReference>
<keyword evidence="3" id="KW-0653">Protein transport</keyword>
<dbReference type="GO" id="GO:0000973">
    <property type="term" value="P:post-transcriptional tethering of RNA polymerase II gene DNA at nuclear periphery"/>
    <property type="evidence" value="ECO:0007669"/>
    <property type="project" value="TreeGrafter"/>
</dbReference>
<proteinExistence type="inferred from homology"/>
<comment type="similarity">
    <text evidence="7">Belongs to the nucleoporin Nup84/Nup107 family.</text>
</comment>
<name>A0A4Z0A4Y1_9AGAM</name>
<comment type="function">
    <text evidence="7">Functions as a component of the nuclear pore complex (NPC).</text>
</comment>
<dbReference type="AlphaFoldDB" id="A0A4Z0A4Y1"/>
<dbReference type="GO" id="GO:0006606">
    <property type="term" value="P:protein import into nucleus"/>
    <property type="evidence" value="ECO:0007669"/>
    <property type="project" value="TreeGrafter"/>
</dbReference>
<dbReference type="Gene3D" id="1.10.3450.20">
    <property type="match status" value="1"/>
</dbReference>
<gene>
    <name evidence="8" type="ORF">EWM64_g2615</name>
</gene>
<keyword evidence="4 7" id="KW-0811">Translocation</keyword>
<accession>A0A4Z0A4Y1</accession>
<sequence>MSNALYASCAEVLTLCQSQKDDLEALLDPEIGFAPRLRQICQDQIADLEDSGEVSQEEMDALRMECNTWGLLQALMPARKTEPEPQPTAHALLSENPYTPTATLAQAVMNASRTLTELVVVREWLHETAPQPPHPEATTGYWKFTKHRVLQALRTGGHGADGLVQEMDPDAPTREGRSLAADDTSYEKALAQTLYADLRAGRLDDAVELSRRAHQPWRAASIRGSLLFSWRAISTEPRDEEAMDDGEDYDVWHGNKRRKLWKSTCTRAALDSRLSDAERALYASLAPSTRTATVLSSACRTWEDKLWAQIRVICEDKQSATLERLGGCFWEGGIAAVEKGLNEVSPEAQEEEEESWRTEVEQVLQSLANVSVEDGLPADNPFHLSQLHIILDRTDALLNDFASRLRTGLYDPQSPEYPTMTRFFAHLCLYLQMIDIPVPPLATQVVLEAYLQVLEVCNRLNPYCS</sequence>
<keyword evidence="5 7" id="KW-0906">Nuclear pore complex</keyword>
<dbReference type="STRING" id="135208.A0A4Z0A4Y1"/>
<evidence type="ECO:0000256" key="1">
    <source>
        <dbReference type="ARBA" id="ARBA00022448"/>
    </source>
</evidence>
<dbReference type="GO" id="GO:0031965">
    <property type="term" value="C:nuclear membrane"/>
    <property type="evidence" value="ECO:0007669"/>
    <property type="project" value="UniProtKB-SubCell"/>
</dbReference>
<evidence type="ECO:0000313" key="9">
    <source>
        <dbReference type="Proteomes" id="UP000298061"/>
    </source>
</evidence>
<dbReference type="EMBL" id="SFCI01000216">
    <property type="protein sequence ID" value="TFY81397.1"/>
    <property type="molecule type" value="Genomic_DNA"/>
</dbReference>
<dbReference type="GO" id="GO:0031080">
    <property type="term" value="C:nuclear pore outer ring"/>
    <property type="evidence" value="ECO:0007669"/>
    <property type="project" value="TreeGrafter"/>
</dbReference>
<protein>
    <recommendedName>
        <fullName evidence="7">Nuclear pore complex protein</fullName>
    </recommendedName>
</protein>
<evidence type="ECO:0000256" key="5">
    <source>
        <dbReference type="ARBA" id="ARBA00023132"/>
    </source>
</evidence>
<evidence type="ECO:0000256" key="4">
    <source>
        <dbReference type="ARBA" id="ARBA00023010"/>
    </source>
</evidence>
<evidence type="ECO:0000256" key="2">
    <source>
        <dbReference type="ARBA" id="ARBA00022816"/>
    </source>
</evidence>
<evidence type="ECO:0000256" key="7">
    <source>
        <dbReference type="RuleBase" id="RU365072"/>
    </source>
</evidence>
<dbReference type="GO" id="GO:0017056">
    <property type="term" value="F:structural constituent of nuclear pore"/>
    <property type="evidence" value="ECO:0007669"/>
    <property type="project" value="UniProtKB-UniRule"/>
</dbReference>
<dbReference type="InterPro" id="IPR007252">
    <property type="entry name" value="Nup84/Nup107"/>
</dbReference>
<evidence type="ECO:0000256" key="6">
    <source>
        <dbReference type="ARBA" id="ARBA00023242"/>
    </source>
</evidence>
<keyword evidence="2" id="KW-0509">mRNA transport</keyword>
<dbReference type="GO" id="GO:0006406">
    <property type="term" value="P:mRNA export from nucleus"/>
    <property type="evidence" value="ECO:0007669"/>
    <property type="project" value="TreeGrafter"/>
</dbReference>
<dbReference type="Pfam" id="PF04121">
    <property type="entry name" value="Nup84_Nup100"/>
    <property type="match status" value="1"/>
</dbReference>
<keyword evidence="1 7" id="KW-0813">Transport</keyword>
<keyword evidence="9" id="KW-1185">Reference proteome</keyword>
<comment type="caution">
    <text evidence="8">The sequence shown here is derived from an EMBL/GenBank/DDBJ whole genome shotgun (WGS) entry which is preliminary data.</text>
</comment>
<reference evidence="8 9" key="1">
    <citation type="submission" date="2019-02" db="EMBL/GenBank/DDBJ databases">
        <title>Genome sequencing of the rare red list fungi Hericium alpestre (H. flagellum).</title>
        <authorList>
            <person name="Buettner E."/>
            <person name="Kellner H."/>
        </authorList>
    </citation>
    <scope>NUCLEOTIDE SEQUENCE [LARGE SCALE GENOMIC DNA]</scope>
    <source>
        <strain evidence="8 9">DSM 108284</strain>
    </source>
</reference>
<dbReference type="Proteomes" id="UP000298061">
    <property type="component" value="Unassembled WGS sequence"/>
</dbReference>
<evidence type="ECO:0000256" key="3">
    <source>
        <dbReference type="ARBA" id="ARBA00022927"/>
    </source>
</evidence>
<evidence type="ECO:0000313" key="8">
    <source>
        <dbReference type="EMBL" id="TFY81397.1"/>
    </source>
</evidence>
<keyword evidence="6 7" id="KW-0539">Nucleus</keyword>
<keyword evidence="7" id="KW-0472">Membrane</keyword>
<organism evidence="8 9">
    <name type="scientific">Hericium alpestre</name>
    <dbReference type="NCBI Taxonomy" id="135208"/>
    <lineage>
        <taxon>Eukaryota</taxon>
        <taxon>Fungi</taxon>
        <taxon>Dikarya</taxon>
        <taxon>Basidiomycota</taxon>
        <taxon>Agaricomycotina</taxon>
        <taxon>Agaricomycetes</taxon>
        <taxon>Russulales</taxon>
        <taxon>Hericiaceae</taxon>
        <taxon>Hericium</taxon>
    </lineage>
</organism>
<dbReference type="PANTHER" id="PTHR13003:SF2">
    <property type="entry name" value="NUCLEAR PORE COMPLEX PROTEIN NUP107"/>
    <property type="match status" value="1"/>
</dbReference>